<proteinExistence type="predicted"/>
<organism evidence="1 2">
    <name type="scientific">Nannocystis punicea</name>
    <dbReference type="NCBI Taxonomy" id="2995304"/>
    <lineage>
        <taxon>Bacteria</taxon>
        <taxon>Pseudomonadati</taxon>
        <taxon>Myxococcota</taxon>
        <taxon>Polyangia</taxon>
        <taxon>Nannocystales</taxon>
        <taxon>Nannocystaceae</taxon>
        <taxon>Nannocystis</taxon>
    </lineage>
</organism>
<reference evidence="1" key="1">
    <citation type="submission" date="2022-11" db="EMBL/GenBank/DDBJ databases">
        <title>Minimal conservation of predation-associated metabolite biosynthetic gene clusters underscores biosynthetic potential of Myxococcota including descriptions for ten novel species: Archangium lansinium sp. nov., Myxococcus landrumus sp. nov., Nannocystis bai.</title>
        <authorList>
            <person name="Ahearne A."/>
            <person name="Stevens C."/>
            <person name="Dowd S."/>
        </authorList>
    </citation>
    <scope>NUCLEOTIDE SEQUENCE</scope>
    <source>
        <strain evidence="1">Fl3</strain>
    </source>
</reference>
<evidence type="ECO:0008006" key="3">
    <source>
        <dbReference type="Google" id="ProtNLM"/>
    </source>
</evidence>
<dbReference type="Proteomes" id="UP001164459">
    <property type="component" value="Chromosome"/>
</dbReference>
<keyword evidence="2" id="KW-1185">Reference proteome</keyword>
<evidence type="ECO:0000313" key="1">
    <source>
        <dbReference type="EMBL" id="WAS96444.1"/>
    </source>
</evidence>
<evidence type="ECO:0000313" key="2">
    <source>
        <dbReference type="Proteomes" id="UP001164459"/>
    </source>
</evidence>
<dbReference type="EMBL" id="CP114040">
    <property type="protein sequence ID" value="WAS96444.1"/>
    <property type="molecule type" value="Genomic_DNA"/>
</dbReference>
<dbReference type="RefSeq" id="WP_269038792.1">
    <property type="nucleotide sequence ID" value="NZ_CP114040.1"/>
</dbReference>
<protein>
    <recommendedName>
        <fullName evidence="3">Tetratricopeptide repeat protein</fullName>
    </recommendedName>
</protein>
<sequence length="149" mass="16201">MAESTLERIQVAVAALHAGDRPAARAHLLALWHELADDAAARCVLAHYLADAHDDPREVVRWDERALEAADGLTDDDLRRLHPALSLREFYPSLHLNLGEARRVAGDLAGARASAEQALGAARDLPEDGYGQFIRAGVRRLASRLGLAE</sequence>
<name>A0ABY7HBR1_9BACT</name>
<accession>A0ABY7HBR1</accession>
<gene>
    <name evidence="1" type="ORF">O0S08_09820</name>
</gene>